<feature type="domain" description="Flagellin C-terminal" evidence="5">
    <location>
        <begin position="227"/>
        <end position="302"/>
    </location>
</feature>
<comment type="similarity">
    <text evidence="1 3">Belongs to the bacterial flagellin family.</text>
</comment>
<comment type="function">
    <text evidence="3">Flagellin is the subunit protein which polymerizes to form the filaments of bacterial flagella.</text>
</comment>
<dbReference type="OrthoDB" id="9758307at2"/>
<protein>
    <recommendedName>
        <fullName evidence="3">Flagellin</fullName>
    </recommendedName>
</protein>
<keyword evidence="6" id="KW-0282">Flagellum</keyword>
<name>A0A3S1CER9_9PROT</name>
<dbReference type="InterPro" id="IPR001029">
    <property type="entry name" value="Flagellin_N"/>
</dbReference>
<dbReference type="SUPFAM" id="SSF64518">
    <property type="entry name" value="Phase 1 flagellin"/>
    <property type="match status" value="1"/>
</dbReference>
<feature type="domain" description="Flagellin N-terminal" evidence="4">
    <location>
        <begin position="4"/>
        <end position="137"/>
    </location>
</feature>
<sequence length="302" mass="32512">MERVATYNHQNQLVQYMLKAQAQVAAEQVRSATGLNATDYKGIASDSGRLVNLESHYKRLEQYVDEGEVVNGRIQSLYDAVGGMSDLTSRLSALITGLQGNNAAGVEGVTAEAGQLMQEFAALLNTQQEGRYLFAGGRTDQPAVDLSGTTAQTTVPSTADTAYYQGDQTVAHFQAADDLILSYGVTADQPAFEKALRAFNLIANLQTDPVDTDVLAEATKLASDSTDALAVTQAKLGASSASLERTIDRHVDEQLVLQSHVDDIRSVDLAESTTRLSQLQASLEATMSLMKILEENNLSKYL</sequence>
<dbReference type="GO" id="GO:0005576">
    <property type="term" value="C:extracellular region"/>
    <property type="evidence" value="ECO:0007669"/>
    <property type="project" value="UniProtKB-SubCell"/>
</dbReference>
<evidence type="ECO:0000256" key="1">
    <source>
        <dbReference type="ARBA" id="ARBA00005709"/>
    </source>
</evidence>
<keyword evidence="6" id="KW-0966">Cell projection</keyword>
<keyword evidence="6" id="KW-0969">Cilium</keyword>
<dbReference type="Proteomes" id="UP000280346">
    <property type="component" value="Unassembled WGS sequence"/>
</dbReference>
<dbReference type="PANTHER" id="PTHR42792:SF1">
    <property type="entry name" value="FLAGELLAR HOOK-ASSOCIATED PROTEIN 3"/>
    <property type="match status" value="1"/>
</dbReference>
<dbReference type="Pfam" id="PF00700">
    <property type="entry name" value="Flagellin_C"/>
    <property type="match status" value="1"/>
</dbReference>
<gene>
    <name evidence="6" type="ORF">EJ913_22075</name>
</gene>
<comment type="subcellular location">
    <subcellularLocation>
        <location evidence="3">Secreted</location>
    </subcellularLocation>
    <subcellularLocation>
        <location evidence="3">Bacterial flagellum</location>
    </subcellularLocation>
</comment>
<dbReference type="InterPro" id="IPR046358">
    <property type="entry name" value="Flagellin_C"/>
</dbReference>
<dbReference type="NCBIfam" id="NF006489">
    <property type="entry name" value="PRK08913.1"/>
    <property type="match status" value="1"/>
</dbReference>
<evidence type="ECO:0000256" key="3">
    <source>
        <dbReference type="RuleBase" id="RU362073"/>
    </source>
</evidence>
<evidence type="ECO:0000313" key="7">
    <source>
        <dbReference type="Proteomes" id="UP000280346"/>
    </source>
</evidence>
<reference evidence="6 7" key="1">
    <citation type="submission" date="2018-12" db="EMBL/GenBank/DDBJ databases">
        <authorList>
            <person name="Yang Y."/>
        </authorList>
    </citation>
    <scope>NUCLEOTIDE SEQUENCE [LARGE SCALE GENOMIC DNA]</scope>
    <source>
        <strain evidence="6 7">GSF71</strain>
    </source>
</reference>
<keyword evidence="2 3" id="KW-0975">Bacterial flagellum</keyword>
<evidence type="ECO:0000259" key="4">
    <source>
        <dbReference type="Pfam" id="PF00669"/>
    </source>
</evidence>
<dbReference type="AlphaFoldDB" id="A0A3S1CER9"/>
<comment type="caution">
    <text evidence="6">The sequence shown here is derived from an EMBL/GenBank/DDBJ whole genome shotgun (WGS) entry which is preliminary data.</text>
</comment>
<accession>A0A3S1CER9</accession>
<evidence type="ECO:0000259" key="5">
    <source>
        <dbReference type="Pfam" id="PF00700"/>
    </source>
</evidence>
<dbReference type="EMBL" id="RZIJ01000020">
    <property type="protein sequence ID" value="RUQ66523.1"/>
    <property type="molecule type" value="Genomic_DNA"/>
</dbReference>
<dbReference type="InterPro" id="IPR001492">
    <property type="entry name" value="Flagellin"/>
</dbReference>
<evidence type="ECO:0000313" key="6">
    <source>
        <dbReference type="EMBL" id="RUQ66523.1"/>
    </source>
</evidence>
<dbReference type="GO" id="GO:0009288">
    <property type="term" value="C:bacterial-type flagellum"/>
    <property type="evidence" value="ECO:0007669"/>
    <property type="project" value="UniProtKB-SubCell"/>
</dbReference>
<proteinExistence type="inferred from homology"/>
<dbReference type="GO" id="GO:0005198">
    <property type="term" value="F:structural molecule activity"/>
    <property type="evidence" value="ECO:0007669"/>
    <property type="project" value="UniProtKB-UniRule"/>
</dbReference>
<evidence type="ECO:0000256" key="2">
    <source>
        <dbReference type="ARBA" id="ARBA00023143"/>
    </source>
</evidence>
<dbReference type="Gene3D" id="1.20.1330.10">
    <property type="entry name" value="f41 fragment of flagellin, N-terminal domain"/>
    <property type="match status" value="1"/>
</dbReference>
<dbReference type="PANTHER" id="PTHR42792">
    <property type="entry name" value="FLAGELLIN"/>
    <property type="match status" value="1"/>
</dbReference>
<dbReference type="RefSeq" id="WP_127001928.1">
    <property type="nucleotide sequence ID" value="NZ_JBNPXW010000018.1"/>
</dbReference>
<keyword evidence="7" id="KW-1185">Reference proteome</keyword>
<dbReference type="Pfam" id="PF00669">
    <property type="entry name" value="Flagellin_N"/>
    <property type="match status" value="1"/>
</dbReference>
<keyword evidence="3" id="KW-0964">Secreted</keyword>
<organism evidence="6 7">
    <name type="scientific">Azospirillum doebereinerae</name>
    <dbReference type="NCBI Taxonomy" id="92933"/>
    <lineage>
        <taxon>Bacteria</taxon>
        <taxon>Pseudomonadati</taxon>
        <taxon>Pseudomonadota</taxon>
        <taxon>Alphaproteobacteria</taxon>
        <taxon>Rhodospirillales</taxon>
        <taxon>Azospirillaceae</taxon>
        <taxon>Azospirillum</taxon>
    </lineage>
</organism>